<evidence type="ECO:0000256" key="8">
    <source>
        <dbReference type="PIRSR" id="PIRSR602401-1"/>
    </source>
</evidence>
<dbReference type="OrthoDB" id="1470350at2759"/>
<keyword evidence="12" id="KW-1185">Reference proteome</keyword>
<dbReference type="CDD" id="cd11058">
    <property type="entry name" value="CYP60B-like"/>
    <property type="match status" value="1"/>
</dbReference>
<keyword evidence="10" id="KW-0472">Membrane</keyword>
<evidence type="ECO:0000256" key="4">
    <source>
        <dbReference type="ARBA" id="ARBA00022723"/>
    </source>
</evidence>
<dbReference type="PRINTS" id="PR00385">
    <property type="entry name" value="P450"/>
</dbReference>
<evidence type="ECO:0000256" key="7">
    <source>
        <dbReference type="ARBA" id="ARBA00023033"/>
    </source>
</evidence>
<dbReference type="InterPro" id="IPR002401">
    <property type="entry name" value="Cyt_P450_E_grp-I"/>
</dbReference>
<evidence type="ECO:0000256" key="2">
    <source>
        <dbReference type="ARBA" id="ARBA00010617"/>
    </source>
</evidence>
<comment type="cofactor">
    <cofactor evidence="1 8">
        <name>heme</name>
        <dbReference type="ChEBI" id="CHEBI:30413"/>
    </cofactor>
</comment>
<feature type="transmembrane region" description="Helical" evidence="10">
    <location>
        <begin position="15"/>
        <end position="38"/>
    </location>
</feature>
<evidence type="ECO:0000256" key="5">
    <source>
        <dbReference type="ARBA" id="ARBA00023002"/>
    </source>
</evidence>
<gene>
    <name evidence="11" type="ORF">CCHL11_04383</name>
</gene>
<dbReference type="PANTHER" id="PTHR24305:SF230">
    <property type="entry name" value="P450, PUTATIVE (EUROFUNG)-RELATED"/>
    <property type="match status" value="1"/>
</dbReference>
<keyword evidence="10" id="KW-0812">Transmembrane</keyword>
<dbReference type="InterPro" id="IPR036396">
    <property type="entry name" value="Cyt_P450_sf"/>
</dbReference>
<dbReference type="GO" id="GO:0020037">
    <property type="term" value="F:heme binding"/>
    <property type="evidence" value="ECO:0007669"/>
    <property type="project" value="InterPro"/>
</dbReference>
<reference evidence="11 12" key="1">
    <citation type="submission" date="2016-11" db="EMBL/GenBank/DDBJ databases">
        <title>Draft Genome Assembly of Colletotrichum chlorophyti a pathogen of herbaceous plants.</title>
        <authorList>
            <person name="Gan P."/>
            <person name="Narusaka M."/>
            <person name="Tsushima A."/>
            <person name="Narusaka Y."/>
            <person name="Takano Y."/>
            <person name="Shirasu K."/>
        </authorList>
    </citation>
    <scope>NUCLEOTIDE SEQUENCE [LARGE SCALE GENOMIC DNA]</scope>
    <source>
        <strain evidence="11 12">NTL11</strain>
    </source>
</reference>
<evidence type="ECO:0000256" key="9">
    <source>
        <dbReference type="RuleBase" id="RU000461"/>
    </source>
</evidence>
<dbReference type="Pfam" id="PF00067">
    <property type="entry name" value="p450"/>
    <property type="match status" value="1"/>
</dbReference>
<keyword evidence="6 8" id="KW-0408">Iron</keyword>
<proteinExistence type="inferred from homology"/>
<dbReference type="InterPro" id="IPR017972">
    <property type="entry name" value="Cyt_P450_CS"/>
</dbReference>
<dbReference type="GO" id="GO:0016705">
    <property type="term" value="F:oxidoreductase activity, acting on paired donors, with incorporation or reduction of molecular oxygen"/>
    <property type="evidence" value="ECO:0007669"/>
    <property type="project" value="InterPro"/>
</dbReference>
<keyword evidence="10" id="KW-1133">Transmembrane helix</keyword>
<accession>A0A1Q8RLN3</accession>
<protein>
    <submittedName>
        <fullName evidence="11">Putative sterigmatocystin biosynthesis P450 monooxygenase stcF-like protein 1</fullName>
    </submittedName>
</protein>
<dbReference type="EMBL" id="MPGH01000181">
    <property type="protein sequence ID" value="OLN85229.1"/>
    <property type="molecule type" value="Genomic_DNA"/>
</dbReference>
<dbReference type="PROSITE" id="PS00086">
    <property type="entry name" value="CYTOCHROME_P450"/>
    <property type="match status" value="1"/>
</dbReference>
<feature type="binding site" description="axial binding residue" evidence="8">
    <location>
        <position position="457"/>
    </location>
    <ligand>
        <name>heme</name>
        <dbReference type="ChEBI" id="CHEBI:30413"/>
    </ligand>
    <ligandPart>
        <name>Fe</name>
        <dbReference type="ChEBI" id="CHEBI:18248"/>
    </ligandPart>
</feature>
<dbReference type="GO" id="GO:0004497">
    <property type="term" value="F:monooxygenase activity"/>
    <property type="evidence" value="ECO:0007669"/>
    <property type="project" value="UniProtKB-KW"/>
</dbReference>
<dbReference type="InterPro" id="IPR001128">
    <property type="entry name" value="Cyt_P450"/>
</dbReference>
<dbReference type="PRINTS" id="PR00463">
    <property type="entry name" value="EP450I"/>
</dbReference>
<evidence type="ECO:0000256" key="6">
    <source>
        <dbReference type="ARBA" id="ARBA00023004"/>
    </source>
</evidence>
<evidence type="ECO:0000256" key="10">
    <source>
        <dbReference type="SAM" id="Phobius"/>
    </source>
</evidence>
<dbReference type="InterPro" id="IPR050121">
    <property type="entry name" value="Cytochrome_P450_monoxygenase"/>
</dbReference>
<evidence type="ECO:0000256" key="1">
    <source>
        <dbReference type="ARBA" id="ARBA00001971"/>
    </source>
</evidence>
<feature type="transmembrane region" description="Helical" evidence="10">
    <location>
        <begin position="310"/>
        <end position="330"/>
    </location>
</feature>
<dbReference type="Proteomes" id="UP000186583">
    <property type="component" value="Unassembled WGS sequence"/>
</dbReference>
<evidence type="ECO:0000313" key="12">
    <source>
        <dbReference type="Proteomes" id="UP000186583"/>
    </source>
</evidence>
<evidence type="ECO:0000256" key="3">
    <source>
        <dbReference type="ARBA" id="ARBA00022617"/>
    </source>
</evidence>
<dbReference type="AlphaFoldDB" id="A0A1Q8RLN3"/>
<dbReference type="Gene3D" id="1.10.630.10">
    <property type="entry name" value="Cytochrome P450"/>
    <property type="match status" value="1"/>
</dbReference>
<comment type="similarity">
    <text evidence="2 9">Belongs to the cytochrome P450 family.</text>
</comment>
<keyword evidence="3 8" id="KW-0349">Heme</keyword>
<keyword evidence="4 8" id="KW-0479">Metal-binding</keyword>
<name>A0A1Q8RLN3_9PEZI</name>
<organism evidence="11 12">
    <name type="scientific">Colletotrichum chlorophyti</name>
    <dbReference type="NCBI Taxonomy" id="708187"/>
    <lineage>
        <taxon>Eukaryota</taxon>
        <taxon>Fungi</taxon>
        <taxon>Dikarya</taxon>
        <taxon>Ascomycota</taxon>
        <taxon>Pezizomycotina</taxon>
        <taxon>Sordariomycetes</taxon>
        <taxon>Hypocreomycetidae</taxon>
        <taxon>Glomerellales</taxon>
        <taxon>Glomerellaceae</taxon>
        <taxon>Colletotrichum</taxon>
    </lineage>
</organism>
<dbReference type="STRING" id="708187.A0A1Q8RLN3"/>
<keyword evidence="7 9" id="KW-0503">Monooxygenase</keyword>
<sequence>MQSLSVFSMLCTSRAWSLVLLFTLCVISPYLVVVLLIASRIIHNIYFHPLRHYPGPRLWAATRLPWNLINQKGKLAWKIRDLHDKYGPVVRIAPDELSYTSSTAWKKIYGQRSPEFAKCLDGRGIAGPNIANPAVRNGGIVTADQEPHARLRKAVLPAFSERALRDQEETLQLYANKLMDQLRSSSEGGAPQDMAKWFSLTAFDIVSDLAFGQAAGCLDDASQPWLQVIGARAQGIVRYQFAIHYGLESWLEWLAPKAQKVAVKKHAELTAAKVKRRLQQTENKKDFMSYILENPQADLSNADLIRMASAFIVAGSGTAATALSGITYYLCSNPDKYLKLVQEIRSSFHDESEVTMASTAELRYLKAVIEEGLRIYPPSPSALPRFVPGVGEDIDGKWVPGGTAVGVHQFSAGHSATNWTRPNDFIPERWLDGNDAGDFCNDDKSASQPFSFGPRNCIGKSMAYAELRIVLTKLLWNFDIELMDESKGWTSKQKIYLIWQKVPLMVRCHSRS</sequence>
<keyword evidence="5 9" id="KW-0560">Oxidoreductase</keyword>
<dbReference type="PANTHER" id="PTHR24305">
    <property type="entry name" value="CYTOCHROME P450"/>
    <property type="match status" value="1"/>
</dbReference>
<comment type="caution">
    <text evidence="11">The sequence shown here is derived from an EMBL/GenBank/DDBJ whole genome shotgun (WGS) entry which is preliminary data.</text>
</comment>
<evidence type="ECO:0000313" key="11">
    <source>
        <dbReference type="EMBL" id="OLN85229.1"/>
    </source>
</evidence>
<dbReference type="GO" id="GO:0005506">
    <property type="term" value="F:iron ion binding"/>
    <property type="evidence" value="ECO:0007669"/>
    <property type="project" value="InterPro"/>
</dbReference>
<dbReference type="SUPFAM" id="SSF48264">
    <property type="entry name" value="Cytochrome P450"/>
    <property type="match status" value="1"/>
</dbReference>